<proteinExistence type="predicted"/>
<dbReference type="InterPro" id="IPR029063">
    <property type="entry name" value="SAM-dependent_MTases_sf"/>
</dbReference>
<dbReference type="PANTHER" id="PTHR43464">
    <property type="entry name" value="METHYLTRANSFERASE"/>
    <property type="match status" value="1"/>
</dbReference>
<evidence type="ECO:0000256" key="1">
    <source>
        <dbReference type="ARBA" id="ARBA00022603"/>
    </source>
</evidence>
<dbReference type="GO" id="GO:0008168">
    <property type="term" value="F:methyltransferase activity"/>
    <property type="evidence" value="ECO:0007669"/>
    <property type="project" value="UniProtKB-KW"/>
</dbReference>
<dbReference type="SUPFAM" id="SSF53335">
    <property type="entry name" value="S-adenosyl-L-methionine-dependent methyltransferases"/>
    <property type="match status" value="1"/>
</dbReference>
<evidence type="ECO:0000256" key="3">
    <source>
        <dbReference type="ARBA" id="ARBA00022691"/>
    </source>
</evidence>
<name>A0A0M9X781_9ACTN</name>
<dbReference type="Proteomes" id="UP000037773">
    <property type="component" value="Unassembled WGS sequence"/>
</dbReference>
<keyword evidence="2 5" id="KW-0808">Transferase</keyword>
<dbReference type="EMBL" id="LGCN01000216">
    <property type="protein sequence ID" value="KOT34618.1"/>
    <property type="molecule type" value="Genomic_DNA"/>
</dbReference>
<dbReference type="PATRIC" id="fig|36816.3.peg.5604"/>
<dbReference type="RefSeq" id="WP_199821896.1">
    <property type="nucleotide sequence ID" value="NZ_LGCN01000216.1"/>
</dbReference>
<dbReference type="PANTHER" id="PTHR43464:SF19">
    <property type="entry name" value="UBIQUINONE BIOSYNTHESIS O-METHYLTRANSFERASE, MITOCHONDRIAL"/>
    <property type="match status" value="1"/>
</dbReference>
<protein>
    <submittedName>
        <fullName evidence="5">SAM-dependent methyltransferase</fullName>
    </submittedName>
</protein>
<dbReference type="Gene3D" id="3.40.50.150">
    <property type="entry name" value="Vaccinia Virus protein VP39"/>
    <property type="match status" value="1"/>
</dbReference>
<organism evidence="5 6">
    <name type="scientific">Streptomyces caelestis</name>
    <dbReference type="NCBI Taxonomy" id="36816"/>
    <lineage>
        <taxon>Bacteria</taxon>
        <taxon>Bacillati</taxon>
        <taxon>Actinomycetota</taxon>
        <taxon>Actinomycetes</taxon>
        <taxon>Kitasatosporales</taxon>
        <taxon>Streptomycetaceae</taxon>
        <taxon>Streptomyces</taxon>
    </lineage>
</organism>
<dbReference type="Pfam" id="PF13649">
    <property type="entry name" value="Methyltransf_25"/>
    <property type="match status" value="1"/>
</dbReference>
<feature type="domain" description="Methyltransferase" evidence="4">
    <location>
        <begin position="48"/>
        <end position="146"/>
    </location>
</feature>
<keyword evidence="3" id="KW-0949">S-adenosyl-L-methionine</keyword>
<evidence type="ECO:0000259" key="4">
    <source>
        <dbReference type="Pfam" id="PF13649"/>
    </source>
</evidence>
<dbReference type="GO" id="GO:0032259">
    <property type="term" value="P:methylation"/>
    <property type="evidence" value="ECO:0007669"/>
    <property type="project" value="UniProtKB-KW"/>
</dbReference>
<dbReference type="AlphaFoldDB" id="A0A0M9X781"/>
<keyword evidence="6" id="KW-1185">Reference proteome</keyword>
<keyword evidence="1 5" id="KW-0489">Methyltransferase</keyword>
<dbReference type="CDD" id="cd02440">
    <property type="entry name" value="AdoMet_MTases"/>
    <property type="match status" value="1"/>
</dbReference>
<evidence type="ECO:0000313" key="6">
    <source>
        <dbReference type="Proteomes" id="UP000037773"/>
    </source>
</evidence>
<reference evidence="5 6" key="1">
    <citation type="submission" date="2015-07" db="EMBL/GenBank/DDBJ databases">
        <authorList>
            <person name="Noorani M."/>
        </authorList>
    </citation>
    <scope>NUCLEOTIDE SEQUENCE [LARGE SCALE GENOMIC DNA]</scope>
    <source>
        <strain evidence="5 6">NRRL B-24567</strain>
    </source>
</reference>
<accession>A0A0M9X781</accession>
<sequence length="267" mass="29207">MEVIAVAGYGALSDVYEWLIGDDRLTPAKAAAVYYSDVVGSLPPNARVLDCACGTGQLAVGLASLGLDVVAADASSGMVRRTEKAADEKGVSLRALRASWDELPDHLEDSTFDLVFCVGNSLGHAEGAAGRLIALEAMSRLLNPGGRLVLHSRNWELVRSAGSRVDVRDRLIRRNDRDAVVSYYWQIEQRWEQEHFLEIVVAQIEPDGAVRACSERLSIWPYRYEDLVAQLRSVGLTVQSTTFDPESDGYLVVASRDQARGTSEPAR</sequence>
<comment type="caution">
    <text evidence="5">The sequence shown here is derived from an EMBL/GenBank/DDBJ whole genome shotgun (WGS) entry which is preliminary data.</text>
</comment>
<dbReference type="InterPro" id="IPR041698">
    <property type="entry name" value="Methyltransf_25"/>
</dbReference>
<evidence type="ECO:0000313" key="5">
    <source>
        <dbReference type="EMBL" id="KOT34618.1"/>
    </source>
</evidence>
<evidence type="ECO:0000256" key="2">
    <source>
        <dbReference type="ARBA" id="ARBA00022679"/>
    </source>
</evidence>
<gene>
    <name evidence="5" type="ORF">ADK41_25910</name>
</gene>